<keyword evidence="2" id="KW-1185">Reference proteome</keyword>
<dbReference type="Pfam" id="PF11387">
    <property type="entry name" value="DUF2795"/>
    <property type="match status" value="1"/>
</dbReference>
<proteinExistence type="predicted"/>
<gene>
    <name evidence="1" type="ORF">ACFY05_42420</name>
</gene>
<protein>
    <submittedName>
        <fullName evidence="1">DUF2795 domain-containing protein</fullName>
    </submittedName>
</protein>
<name>A0ABW6VK64_MICFU</name>
<dbReference type="InterPro" id="IPR021527">
    <property type="entry name" value="DUF2795"/>
</dbReference>
<dbReference type="RefSeq" id="WP_066936497.1">
    <property type="nucleotide sequence ID" value="NZ_BBYK01000040.1"/>
</dbReference>
<evidence type="ECO:0000313" key="2">
    <source>
        <dbReference type="Proteomes" id="UP001602119"/>
    </source>
</evidence>
<reference evidence="1 2" key="1">
    <citation type="submission" date="2024-10" db="EMBL/GenBank/DDBJ databases">
        <title>The Natural Products Discovery Center: Release of the First 8490 Sequenced Strains for Exploring Actinobacteria Biosynthetic Diversity.</title>
        <authorList>
            <person name="Kalkreuter E."/>
            <person name="Kautsar S.A."/>
            <person name="Yang D."/>
            <person name="Bader C.D."/>
            <person name="Teijaro C.N."/>
            <person name="Fluegel L."/>
            <person name="Davis C.M."/>
            <person name="Simpson J.R."/>
            <person name="Lauterbach L."/>
            <person name="Steele A.D."/>
            <person name="Gui C."/>
            <person name="Meng S."/>
            <person name="Li G."/>
            <person name="Viehrig K."/>
            <person name="Ye F."/>
            <person name="Su P."/>
            <person name="Kiefer A.F."/>
            <person name="Nichols A."/>
            <person name="Cepeda A.J."/>
            <person name="Yan W."/>
            <person name="Fan B."/>
            <person name="Jiang Y."/>
            <person name="Adhikari A."/>
            <person name="Zheng C.-J."/>
            <person name="Schuster L."/>
            <person name="Cowan T.M."/>
            <person name="Smanski M.J."/>
            <person name="Chevrette M.G."/>
            <person name="De Carvalho L.P.S."/>
            <person name="Shen B."/>
        </authorList>
    </citation>
    <scope>NUCLEOTIDE SEQUENCE [LARGE SCALE GENOMIC DNA]</scope>
    <source>
        <strain evidence="1 2">NPDC001281</strain>
    </source>
</reference>
<dbReference type="EMBL" id="JBIAXI010000051">
    <property type="protein sequence ID" value="MFF4779490.1"/>
    <property type="molecule type" value="Genomic_DNA"/>
</dbReference>
<accession>A0ABW6VK64</accession>
<organism evidence="1 2">
    <name type="scientific">Microtetraspora fusca</name>
    <dbReference type="NCBI Taxonomy" id="1997"/>
    <lineage>
        <taxon>Bacteria</taxon>
        <taxon>Bacillati</taxon>
        <taxon>Actinomycetota</taxon>
        <taxon>Actinomycetes</taxon>
        <taxon>Streptosporangiales</taxon>
        <taxon>Streptosporangiaceae</taxon>
        <taxon>Microtetraspora</taxon>
    </lineage>
</organism>
<comment type="caution">
    <text evidence="1">The sequence shown here is derived from an EMBL/GenBank/DDBJ whole genome shotgun (WGS) entry which is preliminary data.</text>
</comment>
<sequence>MGNKPNPIQLQKDLKGVDYPARQADLLKVARDHGAGQEVVSALEKIPDREYDGPNAVSKAVADLG</sequence>
<dbReference type="Proteomes" id="UP001602119">
    <property type="component" value="Unassembled WGS sequence"/>
</dbReference>
<evidence type="ECO:0000313" key="1">
    <source>
        <dbReference type="EMBL" id="MFF4779490.1"/>
    </source>
</evidence>